<dbReference type="PANTHER" id="PTHR13748:SF62">
    <property type="entry name" value="COBW DOMAIN-CONTAINING PROTEIN"/>
    <property type="match status" value="1"/>
</dbReference>
<dbReference type="SMART" id="SM00833">
    <property type="entry name" value="CobW_C"/>
    <property type="match status" value="1"/>
</dbReference>
<dbReference type="InterPro" id="IPR036627">
    <property type="entry name" value="CobW-likC_sf"/>
</dbReference>
<dbReference type="PANTHER" id="PTHR13748">
    <property type="entry name" value="COBW-RELATED"/>
    <property type="match status" value="1"/>
</dbReference>
<evidence type="ECO:0000256" key="1">
    <source>
        <dbReference type="ARBA" id="ARBA00022741"/>
    </source>
</evidence>
<gene>
    <name evidence="8" type="ORF">DYS74_10970</name>
</gene>
<feature type="domain" description="CobW C-terminal" evidence="7">
    <location>
        <begin position="261"/>
        <end position="362"/>
    </location>
</feature>
<comment type="caution">
    <text evidence="8">The sequence shown here is derived from an EMBL/GenBank/DDBJ whole genome shotgun (WGS) entry which is preliminary data.</text>
</comment>
<keyword evidence="9" id="KW-1185">Reference proteome</keyword>
<dbReference type="AlphaFoldDB" id="A0A421BNJ7"/>
<name>A0A421BNJ7_9RHOB</name>
<evidence type="ECO:0000313" key="9">
    <source>
        <dbReference type="Proteomes" id="UP000279673"/>
    </source>
</evidence>
<dbReference type="SUPFAM" id="SSF90002">
    <property type="entry name" value="Hypothetical protein YjiA, C-terminal domain"/>
    <property type="match status" value="1"/>
</dbReference>
<proteinExistence type="inferred from homology"/>
<dbReference type="Pfam" id="PF02492">
    <property type="entry name" value="cobW"/>
    <property type="match status" value="1"/>
</dbReference>
<dbReference type="CDD" id="cd03112">
    <property type="entry name" value="CobW-like"/>
    <property type="match status" value="1"/>
</dbReference>
<comment type="catalytic activity">
    <reaction evidence="6">
        <text>GTP + H2O = GDP + phosphate + H(+)</text>
        <dbReference type="Rhea" id="RHEA:19669"/>
        <dbReference type="ChEBI" id="CHEBI:15377"/>
        <dbReference type="ChEBI" id="CHEBI:15378"/>
        <dbReference type="ChEBI" id="CHEBI:37565"/>
        <dbReference type="ChEBI" id="CHEBI:43474"/>
        <dbReference type="ChEBI" id="CHEBI:58189"/>
    </reaction>
    <physiologicalReaction direction="left-to-right" evidence="6">
        <dbReference type="Rhea" id="RHEA:19670"/>
    </physiologicalReaction>
</comment>
<keyword evidence="1" id="KW-0547">Nucleotide-binding</keyword>
<evidence type="ECO:0000256" key="6">
    <source>
        <dbReference type="ARBA" id="ARBA00049117"/>
    </source>
</evidence>
<comment type="function">
    <text evidence="5">Zinc chaperone that directly transfers zinc cofactor to target proteins, thereby activating them. Zinc is transferred from the CXCC motif in the GTPase domain to the zinc binding site in target proteins in a process requiring GTP hydrolysis.</text>
</comment>
<dbReference type="InterPro" id="IPR051316">
    <property type="entry name" value="Zinc-reg_GTPase_activator"/>
</dbReference>
<dbReference type="InterPro" id="IPR003495">
    <property type="entry name" value="CobW/HypB/UreG_nucleotide-bd"/>
</dbReference>
<reference evidence="8 9" key="1">
    <citation type="submission" date="2018-10" db="EMBL/GenBank/DDBJ databases">
        <title>Rhodobacter sp . BO-81.</title>
        <authorList>
            <person name="Im W.T."/>
        </authorList>
    </citation>
    <scope>NUCLEOTIDE SEQUENCE [LARGE SCALE GENOMIC DNA]</scope>
    <source>
        <strain evidence="8 9">BO-81</strain>
    </source>
</reference>
<protein>
    <submittedName>
        <fullName evidence="8">GTP-binding protein</fullName>
    </submittedName>
</protein>
<dbReference type="EMBL" id="RCHI01000009">
    <property type="protein sequence ID" value="RLL64497.1"/>
    <property type="molecule type" value="Genomic_DNA"/>
</dbReference>
<evidence type="ECO:0000256" key="5">
    <source>
        <dbReference type="ARBA" id="ARBA00045658"/>
    </source>
</evidence>
<evidence type="ECO:0000259" key="7">
    <source>
        <dbReference type="SMART" id="SM00833"/>
    </source>
</evidence>
<keyword evidence="3" id="KW-0143">Chaperone</keyword>
<keyword evidence="2" id="KW-0378">Hydrolase</keyword>
<dbReference type="GO" id="GO:0005737">
    <property type="term" value="C:cytoplasm"/>
    <property type="evidence" value="ECO:0007669"/>
    <property type="project" value="TreeGrafter"/>
</dbReference>
<dbReference type="InterPro" id="IPR011629">
    <property type="entry name" value="CobW-like_C"/>
</dbReference>
<dbReference type="GO" id="GO:0000166">
    <property type="term" value="F:nucleotide binding"/>
    <property type="evidence" value="ECO:0007669"/>
    <property type="project" value="UniProtKB-KW"/>
</dbReference>
<dbReference type="Gene3D" id="3.40.50.300">
    <property type="entry name" value="P-loop containing nucleotide triphosphate hydrolases"/>
    <property type="match status" value="1"/>
</dbReference>
<evidence type="ECO:0000256" key="2">
    <source>
        <dbReference type="ARBA" id="ARBA00022801"/>
    </source>
</evidence>
<dbReference type="GO" id="GO:0016787">
    <property type="term" value="F:hydrolase activity"/>
    <property type="evidence" value="ECO:0007669"/>
    <property type="project" value="UniProtKB-KW"/>
</dbReference>
<evidence type="ECO:0000256" key="3">
    <source>
        <dbReference type="ARBA" id="ARBA00023186"/>
    </source>
</evidence>
<sequence length="414" mass="44219">MDKNGSAPFAVAAKAGGRVPVTVLTGFLGAGKTTLLNALTARPEMAGAAVFINELGEIGIDHHLVERIDDSLVILDSGCLCCTVQGDLMRALMRLHERMSRREIAPVTRVLIETTGLADPAPVLRALMEDRLVSARFRCDGVLTVVDCERARMQLPRHREARVQVSLADRLLLSKSALAGQVETAAVRRELAALNPGAPQILLTEGEADPAAIFGAGLYAAEAVPADATDWLGAVTALRAPQPVPFPTPGQGHAPSHSGRVRSFVVEFHEAPGWRGFALALGQILEAWSGRLLRVKGLMAVPGLEVPVVVQCVDGTACLPVRLPAWPRGGALSDRRGRLVFIGEDLAPADEAAIRTRLAATPGDREALRRAATTPGLPTRSWLAERVPLTPRQGFASEAFIVQPRFLGEIRRHG</sequence>
<comment type="similarity">
    <text evidence="4">Belongs to the SIMIBI class G3E GTPase family. ZNG1 subfamily.</text>
</comment>
<evidence type="ECO:0000313" key="8">
    <source>
        <dbReference type="EMBL" id="RLL64497.1"/>
    </source>
</evidence>
<evidence type="ECO:0000256" key="4">
    <source>
        <dbReference type="ARBA" id="ARBA00034320"/>
    </source>
</evidence>
<dbReference type="InterPro" id="IPR027417">
    <property type="entry name" value="P-loop_NTPase"/>
</dbReference>
<dbReference type="SUPFAM" id="SSF52540">
    <property type="entry name" value="P-loop containing nucleoside triphosphate hydrolases"/>
    <property type="match status" value="1"/>
</dbReference>
<organism evidence="8 9">
    <name type="scientific">Paenirhodobacter hankyongi</name>
    <dbReference type="NCBI Taxonomy" id="2294033"/>
    <lineage>
        <taxon>Bacteria</taxon>
        <taxon>Pseudomonadati</taxon>
        <taxon>Pseudomonadota</taxon>
        <taxon>Alphaproteobacteria</taxon>
        <taxon>Rhodobacterales</taxon>
        <taxon>Rhodobacter group</taxon>
        <taxon>Paenirhodobacter</taxon>
    </lineage>
</organism>
<dbReference type="Proteomes" id="UP000279673">
    <property type="component" value="Unassembled WGS sequence"/>
</dbReference>
<dbReference type="Pfam" id="PF07683">
    <property type="entry name" value="CobW_C"/>
    <property type="match status" value="1"/>
</dbReference>
<accession>A0A421BNJ7</accession>
<dbReference type="Gene3D" id="3.30.1220.10">
    <property type="entry name" value="CobW-like, C-terminal domain"/>
    <property type="match status" value="1"/>
</dbReference>